<proteinExistence type="predicted"/>
<dbReference type="Proteomes" id="UP000537825">
    <property type="component" value="Unassembled WGS sequence"/>
</dbReference>
<reference evidence="2 3" key="1">
    <citation type="submission" date="2020-01" db="EMBL/GenBank/DDBJ databases">
        <title>The draft genome sequence of Corallococcus exiguus DSM 14696.</title>
        <authorList>
            <person name="Zhang X."/>
            <person name="Zhu H."/>
        </authorList>
    </citation>
    <scope>NUCLEOTIDE SEQUENCE [LARGE SCALE GENOMIC DNA]</scope>
    <source>
        <strain evidence="2 3">DSM 14696</strain>
    </source>
</reference>
<dbReference type="CDD" id="cd05262">
    <property type="entry name" value="SDR_a7"/>
    <property type="match status" value="1"/>
</dbReference>
<evidence type="ECO:0000313" key="2">
    <source>
        <dbReference type="EMBL" id="NBC38899.1"/>
    </source>
</evidence>
<organism evidence="2 3">
    <name type="scientific">Corallococcus exiguus</name>
    <dbReference type="NCBI Taxonomy" id="83462"/>
    <lineage>
        <taxon>Bacteria</taxon>
        <taxon>Pseudomonadati</taxon>
        <taxon>Myxococcota</taxon>
        <taxon>Myxococcia</taxon>
        <taxon>Myxococcales</taxon>
        <taxon>Cystobacterineae</taxon>
        <taxon>Myxococcaceae</taxon>
        <taxon>Corallococcus</taxon>
    </lineage>
</organism>
<comment type="caution">
    <text evidence="2">The sequence shown here is derived from an EMBL/GenBank/DDBJ whole genome shotgun (WGS) entry which is preliminary data.</text>
</comment>
<dbReference type="InterPro" id="IPR051783">
    <property type="entry name" value="NAD(P)-dependent_oxidoreduct"/>
</dbReference>
<dbReference type="InterPro" id="IPR001509">
    <property type="entry name" value="Epimerase_deHydtase"/>
</dbReference>
<dbReference type="PANTHER" id="PTHR48079">
    <property type="entry name" value="PROTEIN YEEZ"/>
    <property type="match status" value="1"/>
</dbReference>
<name>A0A7X4Y685_9BACT</name>
<dbReference type="PANTHER" id="PTHR48079:SF6">
    <property type="entry name" value="NAD(P)-BINDING DOMAIN-CONTAINING PROTEIN-RELATED"/>
    <property type="match status" value="1"/>
</dbReference>
<evidence type="ECO:0000313" key="3">
    <source>
        <dbReference type="Proteomes" id="UP000537825"/>
    </source>
</evidence>
<dbReference type="RefSeq" id="WP_139916320.1">
    <property type="nucleotide sequence ID" value="NZ_CBCSLE010000010.1"/>
</dbReference>
<protein>
    <submittedName>
        <fullName evidence="2">NAD-dependent epimerase/dehydratase family protein</fullName>
    </submittedName>
</protein>
<accession>A0A7X4Y685</accession>
<dbReference type="GO" id="GO:0004029">
    <property type="term" value="F:aldehyde dehydrogenase (NAD+) activity"/>
    <property type="evidence" value="ECO:0007669"/>
    <property type="project" value="TreeGrafter"/>
</dbReference>
<feature type="domain" description="NAD-dependent epimerase/dehydratase" evidence="1">
    <location>
        <begin position="3"/>
        <end position="78"/>
    </location>
</feature>
<evidence type="ECO:0000259" key="1">
    <source>
        <dbReference type="Pfam" id="PF01370"/>
    </source>
</evidence>
<dbReference type="Pfam" id="PF01370">
    <property type="entry name" value="Epimerase"/>
    <property type="match status" value="1"/>
</dbReference>
<dbReference type="InterPro" id="IPR036291">
    <property type="entry name" value="NAD(P)-bd_dom_sf"/>
</dbReference>
<dbReference type="EMBL" id="JAAAPK010000001">
    <property type="protein sequence ID" value="NBC38899.1"/>
    <property type="molecule type" value="Genomic_DNA"/>
</dbReference>
<dbReference type="SUPFAM" id="SSF51735">
    <property type="entry name" value="NAD(P)-binding Rossmann-fold domains"/>
    <property type="match status" value="1"/>
</dbReference>
<dbReference type="Gene3D" id="3.40.50.720">
    <property type="entry name" value="NAD(P)-binding Rossmann-like Domain"/>
    <property type="match status" value="1"/>
</dbReference>
<dbReference type="AlphaFoldDB" id="A0A7X4Y685"/>
<dbReference type="GO" id="GO:0005737">
    <property type="term" value="C:cytoplasm"/>
    <property type="evidence" value="ECO:0007669"/>
    <property type="project" value="TreeGrafter"/>
</dbReference>
<keyword evidence="3" id="KW-1185">Reference proteome</keyword>
<sequence length="301" mass="31485">MRVFVTGASGFIGSAVVPELLGAGHQVVGLARSDASARALEAAGAEVHRGSLDDPDSLRAGAAKADGVIHLAFIHDFSNYEASMRADTRAIEAMGAELQGSQRPLVIASGIFGLAKGRASVETDPAASQGRGLSEDVMIALAARGVRSSIVRLPPSVHGKGDHGFVPHLITSARRNGMAVYVGDGAHRWSSVHRFDAARLFRLALERAPAGSRLHAVADEGVPTREIASVIGRRLGVPVVSKAPEEAGNFLGVLGMFFGRDATASSALTREQLGWRPVEPGLLADLDDDHYFAADTGALMK</sequence>
<gene>
    <name evidence="2" type="ORF">GTZ93_03595</name>
</gene>